<protein>
    <submittedName>
        <fullName evidence="3">Uncharacterized protein</fullName>
    </submittedName>
</protein>
<evidence type="ECO:0000313" key="4">
    <source>
        <dbReference type="Proteomes" id="UP001500457"/>
    </source>
</evidence>
<evidence type="ECO:0000256" key="1">
    <source>
        <dbReference type="SAM" id="MobiDB-lite"/>
    </source>
</evidence>
<dbReference type="EMBL" id="BAABHQ010000002">
    <property type="protein sequence ID" value="GAA4864824.1"/>
    <property type="molecule type" value="Genomic_DNA"/>
</dbReference>
<keyword evidence="2" id="KW-0472">Membrane</keyword>
<comment type="caution">
    <text evidence="3">The sequence shown here is derived from an EMBL/GenBank/DDBJ whole genome shotgun (WGS) entry which is preliminary data.</text>
</comment>
<evidence type="ECO:0000313" key="3">
    <source>
        <dbReference type="EMBL" id="GAA4864824.1"/>
    </source>
</evidence>
<feature type="region of interest" description="Disordered" evidence="1">
    <location>
        <begin position="114"/>
        <end position="133"/>
    </location>
</feature>
<evidence type="ECO:0000256" key="2">
    <source>
        <dbReference type="SAM" id="Phobius"/>
    </source>
</evidence>
<keyword evidence="2" id="KW-1133">Transmembrane helix</keyword>
<proteinExistence type="predicted"/>
<keyword evidence="2" id="KW-0812">Transmembrane</keyword>
<name>A0ABP9E0G4_9PSEU</name>
<keyword evidence="4" id="KW-1185">Reference proteome</keyword>
<organism evidence="3 4">
    <name type="scientific">Actinomycetospora straminea</name>
    <dbReference type="NCBI Taxonomy" id="663607"/>
    <lineage>
        <taxon>Bacteria</taxon>
        <taxon>Bacillati</taxon>
        <taxon>Actinomycetota</taxon>
        <taxon>Actinomycetes</taxon>
        <taxon>Pseudonocardiales</taxon>
        <taxon>Pseudonocardiaceae</taxon>
        <taxon>Actinomycetospora</taxon>
    </lineage>
</organism>
<feature type="transmembrane region" description="Helical" evidence="2">
    <location>
        <begin position="20"/>
        <end position="52"/>
    </location>
</feature>
<reference evidence="4" key="1">
    <citation type="journal article" date="2019" name="Int. J. Syst. Evol. Microbiol.">
        <title>The Global Catalogue of Microorganisms (GCM) 10K type strain sequencing project: providing services to taxonomists for standard genome sequencing and annotation.</title>
        <authorList>
            <consortium name="The Broad Institute Genomics Platform"/>
            <consortium name="The Broad Institute Genome Sequencing Center for Infectious Disease"/>
            <person name="Wu L."/>
            <person name="Ma J."/>
        </authorList>
    </citation>
    <scope>NUCLEOTIDE SEQUENCE [LARGE SCALE GENOMIC DNA]</scope>
    <source>
        <strain evidence="4">JCM 17983</strain>
    </source>
</reference>
<accession>A0ABP9E0G4</accession>
<dbReference type="Proteomes" id="UP001500457">
    <property type="component" value="Unassembled WGS sequence"/>
</dbReference>
<sequence>MRSLDGLTLSRVDDDARVTTMVVGLLIALCALLLAKWLAVVALAALVLLAVLRLALRRVWRGVRARRAGPADPAAPTAPATGERLAAVPAPVTRIPGPTCSWCGLVGGHHDLRGRPVRPRHAHALPAPERHAS</sequence>
<gene>
    <name evidence="3" type="ORF">GCM10023203_10980</name>
</gene>